<evidence type="ECO:0000313" key="8">
    <source>
        <dbReference type="EMBL" id="KAH0857780.1"/>
    </source>
</evidence>
<dbReference type="SUPFAM" id="SSF48576">
    <property type="entry name" value="Terpenoid synthases"/>
    <property type="match status" value="1"/>
</dbReference>
<dbReference type="CDD" id="cd00684">
    <property type="entry name" value="Terpene_cyclase_plant_C1"/>
    <property type="match status" value="1"/>
</dbReference>
<comment type="caution">
    <text evidence="8">The sequence shown here is derived from an EMBL/GenBank/DDBJ whole genome shotgun (WGS) entry which is preliminary data.</text>
</comment>
<keyword evidence="9" id="KW-1185">Reference proteome</keyword>
<evidence type="ECO:0000313" key="9">
    <source>
        <dbReference type="Proteomes" id="UP000824890"/>
    </source>
</evidence>
<evidence type="ECO:0000256" key="5">
    <source>
        <dbReference type="ARBA" id="ARBA00038405"/>
    </source>
</evidence>
<evidence type="ECO:0000259" key="7">
    <source>
        <dbReference type="Pfam" id="PF03936"/>
    </source>
</evidence>
<name>A0ABQ7XPB2_BRANA</name>
<reference evidence="8 9" key="1">
    <citation type="submission" date="2021-05" db="EMBL/GenBank/DDBJ databases">
        <title>Genome Assembly of Synthetic Allotetraploid Brassica napus Reveals Homoeologous Exchanges between Subgenomes.</title>
        <authorList>
            <person name="Davis J.T."/>
        </authorList>
    </citation>
    <scope>NUCLEOTIDE SEQUENCE [LARGE SCALE GENOMIC DNA]</scope>
    <source>
        <strain evidence="9">cv. Da-Ae</strain>
        <tissue evidence="8">Seedling</tissue>
    </source>
</reference>
<evidence type="ECO:0000256" key="1">
    <source>
        <dbReference type="ARBA" id="ARBA00022723"/>
    </source>
</evidence>
<dbReference type="InterPro" id="IPR008949">
    <property type="entry name" value="Isoprenoid_synthase_dom_sf"/>
</dbReference>
<gene>
    <name evidence="8" type="ORF">HID58_086041</name>
</gene>
<dbReference type="InterPro" id="IPR044814">
    <property type="entry name" value="Terpene_cyclase_plant_C1"/>
</dbReference>
<dbReference type="Gene3D" id="1.10.600.10">
    <property type="entry name" value="Farnesyl Diphosphate Synthase"/>
    <property type="match status" value="1"/>
</dbReference>
<dbReference type="InterPro" id="IPR005630">
    <property type="entry name" value="Terpene_synthase_metal-bd"/>
</dbReference>
<dbReference type="PANTHER" id="PTHR31225:SF242">
    <property type="entry name" value="TERPENOID SYNTHASE 9"/>
    <property type="match status" value="1"/>
</dbReference>
<feature type="domain" description="Terpene synthase metal-binding" evidence="7">
    <location>
        <begin position="408"/>
        <end position="653"/>
    </location>
</feature>
<keyword evidence="2" id="KW-0460">Magnesium</keyword>
<accession>A0ABQ7XPB2</accession>
<evidence type="ECO:0000256" key="4">
    <source>
        <dbReference type="ARBA" id="ARBA00023239"/>
    </source>
</evidence>
<dbReference type="Pfam" id="PF01397">
    <property type="entry name" value="Terpene_synth"/>
    <property type="match status" value="1"/>
</dbReference>
<dbReference type="InterPro" id="IPR008930">
    <property type="entry name" value="Terpenoid_cyclase/PrenylTrfase"/>
</dbReference>
<keyword evidence="1" id="KW-0479">Metal-binding</keyword>
<dbReference type="Proteomes" id="UP000824890">
    <property type="component" value="Unassembled WGS sequence"/>
</dbReference>
<dbReference type="SFLD" id="SFLDS00005">
    <property type="entry name" value="Isoprenoid_Synthase_Type_I"/>
    <property type="match status" value="1"/>
</dbReference>
<feature type="domain" description="Terpene synthase N-terminal" evidence="6">
    <location>
        <begin position="186"/>
        <end position="318"/>
    </location>
</feature>
<dbReference type="PANTHER" id="PTHR31225">
    <property type="entry name" value="OS04G0344100 PROTEIN-RELATED"/>
    <property type="match status" value="1"/>
</dbReference>
<keyword evidence="4" id="KW-0456">Lyase</keyword>
<dbReference type="SFLD" id="SFLDG01019">
    <property type="entry name" value="Terpene_Cyclase_Like_1_C_Termi"/>
    <property type="match status" value="1"/>
</dbReference>
<proteinExistence type="inferred from homology"/>
<dbReference type="SUPFAM" id="SSF48239">
    <property type="entry name" value="Terpenoid cyclases/Protein prenyltransferases"/>
    <property type="match status" value="1"/>
</dbReference>
<dbReference type="Pfam" id="PF03936">
    <property type="entry name" value="Terpene_synth_C"/>
    <property type="match status" value="1"/>
</dbReference>
<dbReference type="InterPro" id="IPR001906">
    <property type="entry name" value="Terpene_synth_N"/>
</dbReference>
<evidence type="ECO:0000256" key="3">
    <source>
        <dbReference type="ARBA" id="ARBA00023211"/>
    </source>
</evidence>
<evidence type="ECO:0000259" key="6">
    <source>
        <dbReference type="Pfam" id="PF01397"/>
    </source>
</evidence>
<organism evidence="8 9">
    <name type="scientific">Brassica napus</name>
    <name type="common">Rape</name>
    <dbReference type="NCBI Taxonomy" id="3708"/>
    <lineage>
        <taxon>Eukaryota</taxon>
        <taxon>Viridiplantae</taxon>
        <taxon>Streptophyta</taxon>
        <taxon>Embryophyta</taxon>
        <taxon>Tracheophyta</taxon>
        <taxon>Spermatophyta</taxon>
        <taxon>Magnoliopsida</taxon>
        <taxon>eudicotyledons</taxon>
        <taxon>Gunneridae</taxon>
        <taxon>Pentapetalae</taxon>
        <taxon>rosids</taxon>
        <taxon>malvids</taxon>
        <taxon>Brassicales</taxon>
        <taxon>Brassicaceae</taxon>
        <taxon>Brassiceae</taxon>
        <taxon>Brassica</taxon>
    </lineage>
</organism>
<sequence>MSPSPPPSLRSYSTSYSFLLSTSSFTMSYSSCPRQSSASSTLTMIERPRRRGFSVSGAKQALVLSEGKRRCVVAAAAEEDEEGFEVNRKRDKGREVTEDAMGKGIKLCSNIIVNIGAITVFGPKLGSKLSIHCHTNTFPSCRLSSFPPMSFPGKPPKLVPLKATTNTLASKDKEKNRKFKKLAPSEWGHQFVDAHVDVSEIDSLGREIEALKPKVEDLFLSSSGVNSTKKNIFFIYLLVSLGLAYHFEAEIEENLKEGFKMIEEMLSGEDDLHTVSIIFWVFRTYGHNVSSDVFRRFKGDNGKFKEYLTEDAKGILSLKSSGVLKNVVFCPNYLATGTCQPHLSRRIQNALGQPQHKNAEILVAREYIRFYKQEEDSDKTLLKFSKLNFKFLQLQYLQELKDLSKWYKEKEFESKLPPYYRDRLVELHLVTLPFFEPKYSRVRIMVTKLFVVQIILDDTCDRYASLREVESLGNAIERWDLDDAMDGQPDYLKFVVKHIFDTFQEFEREVASELGGSYSLKATIDACKRYARANLQLATWVEADHVPSFEEYLEVAGVEVAVDFTIAGVLMAMKDICKKEAYEWLKSGDKLVIAMYTVTRVLNDIHGSRYTWWKDDMSRGYVTNSINCYKKQYGVTEKEAFEKLHQIIANANKMINEELLKPTNMRRQIIKEMLNYQRITNVSYEIGDEFTRPGGKLKSHVTSMYLDL</sequence>
<dbReference type="Gene3D" id="1.50.10.130">
    <property type="entry name" value="Terpene synthase, N-terminal domain"/>
    <property type="match status" value="1"/>
</dbReference>
<dbReference type="InterPro" id="IPR050148">
    <property type="entry name" value="Terpene_synthase-like"/>
</dbReference>
<comment type="similarity">
    <text evidence="5">Belongs to the terpene synthase family. Tpsa subfamily.</text>
</comment>
<dbReference type="InterPro" id="IPR036965">
    <property type="entry name" value="Terpene_synth_N_sf"/>
</dbReference>
<dbReference type="EMBL" id="JAGKQM010000019">
    <property type="protein sequence ID" value="KAH0857780.1"/>
    <property type="molecule type" value="Genomic_DNA"/>
</dbReference>
<protein>
    <submittedName>
        <fullName evidence="8">Uncharacterized protein</fullName>
    </submittedName>
</protein>
<dbReference type="InterPro" id="IPR034741">
    <property type="entry name" value="Terpene_cyclase-like_1_C"/>
</dbReference>
<keyword evidence="3" id="KW-0464">Manganese</keyword>
<evidence type="ECO:0000256" key="2">
    <source>
        <dbReference type="ARBA" id="ARBA00022842"/>
    </source>
</evidence>